<dbReference type="EMBL" id="CAXAMM010035669">
    <property type="protein sequence ID" value="CAK9074685.1"/>
    <property type="molecule type" value="Genomic_DNA"/>
</dbReference>
<evidence type="ECO:0000313" key="2">
    <source>
        <dbReference type="Proteomes" id="UP001642464"/>
    </source>
</evidence>
<sequence>MSTSPMCFVLDSDEQPGLDTKKSRALSPPSHVIFSKALMEATAHRRPKGTDLEDMYSFLPDQLKNCGKDTEMHREMQNPVMPGVMPTFSTWTAKQPNQVIQAAACNGKRASSLSHIRKEPPIDVPRRGRGTSTGATRKGLVWKPKQGYGTAESYAGDRVRPALFRRGGC</sequence>
<keyword evidence="2" id="KW-1185">Reference proteome</keyword>
<comment type="caution">
    <text evidence="1">The sequence shown here is derived from an EMBL/GenBank/DDBJ whole genome shotgun (WGS) entry which is preliminary data.</text>
</comment>
<protein>
    <submittedName>
        <fullName evidence="1">Uncharacterized protein</fullName>
    </submittedName>
</protein>
<accession>A0ABP0PF96</accession>
<organism evidence="1 2">
    <name type="scientific">Durusdinium trenchii</name>
    <dbReference type="NCBI Taxonomy" id="1381693"/>
    <lineage>
        <taxon>Eukaryota</taxon>
        <taxon>Sar</taxon>
        <taxon>Alveolata</taxon>
        <taxon>Dinophyceae</taxon>
        <taxon>Suessiales</taxon>
        <taxon>Symbiodiniaceae</taxon>
        <taxon>Durusdinium</taxon>
    </lineage>
</organism>
<reference evidence="1 2" key="1">
    <citation type="submission" date="2024-02" db="EMBL/GenBank/DDBJ databases">
        <authorList>
            <person name="Chen Y."/>
            <person name="Shah S."/>
            <person name="Dougan E. K."/>
            <person name="Thang M."/>
            <person name="Chan C."/>
        </authorList>
    </citation>
    <scope>NUCLEOTIDE SEQUENCE [LARGE SCALE GENOMIC DNA]</scope>
</reference>
<name>A0ABP0PF96_9DINO</name>
<gene>
    <name evidence="1" type="ORF">SCF082_LOCUS36326</name>
</gene>
<dbReference type="Proteomes" id="UP001642464">
    <property type="component" value="Unassembled WGS sequence"/>
</dbReference>
<proteinExistence type="predicted"/>
<evidence type="ECO:0000313" key="1">
    <source>
        <dbReference type="EMBL" id="CAK9074685.1"/>
    </source>
</evidence>